<organism evidence="2 3">
    <name type="scientific">Cyprinodon variegatus</name>
    <name type="common">Sheepshead minnow</name>
    <dbReference type="NCBI Taxonomy" id="28743"/>
    <lineage>
        <taxon>Eukaryota</taxon>
        <taxon>Metazoa</taxon>
        <taxon>Chordata</taxon>
        <taxon>Craniata</taxon>
        <taxon>Vertebrata</taxon>
        <taxon>Euteleostomi</taxon>
        <taxon>Actinopterygii</taxon>
        <taxon>Neopterygii</taxon>
        <taxon>Teleostei</taxon>
        <taxon>Neoteleostei</taxon>
        <taxon>Acanthomorphata</taxon>
        <taxon>Ovalentaria</taxon>
        <taxon>Atherinomorphae</taxon>
        <taxon>Cyprinodontiformes</taxon>
        <taxon>Cyprinodontidae</taxon>
        <taxon>Cyprinodon</taxon>
    </lineage>
</organism>
<dbReference type="STRING" id="28743.ENSCVAP00000003135"/>
<name>A0A3Q2FH07_CYPVA</name>
<dbReference type="Pfam" id="PF00240">
    <property type="entry name" value="ubiquitin"/>
    <property type="match status" value="2"/>
</dbReference>
<dbReference type="CDD" id="cd17039">
    <property type="entry name" value="Ubl_ubiquitin_like"/>
    <property type="match status" value="1"/>
</dbReference>
<dbReference type="InterPro" id="IPR000626">
    <property type="entry name" value="Ubiquitin-like_dom"/>
</dbReference>
<dbReference type="OMA" id="CTVYMNL"/>
<dbReference type="SMART" id="SM00213">
    <property type="entry name" value="UBQ"/>
    <property type="match status" value="2"/>
</dbReference>
<accession>A0A3Q2FH07</accession>
<dbReference type="Gene3D" id="3.10.20.90">
    <property type="entry name" value="Phosphatidylinositol 3-kinase Catalytic Subunit, Chain A, domain 1"/>
    <property type="match status" value="2"/>
</dbReference>
<dbReference type="InterPro" id="IPR050158">
    <property type="entry name" value="Ubiquitin_ubiquitin-like"/>
</dbReference>
<reference evidence="2" key="2">
    <citation type="submission" date="2025-09" db="UniProtKB">
        <authorList>
            <consortium name="Ensembl"/>
        </authorList>
    </citation>
    <scope>IDENTIFICATION</scope>
</reference>
<dbReference type="SUPFAM" id="SSF54236">
    <property type="entry name" value="Ubiquitin-like"/>
    <property type="match status" value="2"/>
</dbReference>
<feature type="domain" description="Ubiquitin-like" evidence="1">
    <location>
        <begin position="86"/>
        <end position="160"/>
    </location>
</feature>
<sequence length="160" mass="18273">IMEIFIILMDGTSRILKVNPHHTVGHLKKCIEKEMGFPVSMQKLIFKNGQSTHLNDDSRMLSSYSMQPGSQVYLLITEPPTQPSTFEVFLKNEQGISSTYDITEKETVANFKRRVQEREGVPAKQQRLIHEGVEMQGGKLTDYNVRELSTIFMTLRLRGG</sequence>
<dbReference type="Proteomes" id="UP000265020">
    <property type="component" value="Unassembled WGS sequence"/>
</dbReference>
<reference evidence="2" key="1">
    <citation type="submission" date="2025-08" db="UniProtKB">
        <authorList>
            <consortium name="Ensembl"/>
        </authorList>
    </citation>
    <scope>IDENTIFICATION</scope>
</reference>
<evidence type="ECO:0000313" key="3">
    <source>
        <dbReference type="Proteomes" id="UP000265020"/>
    </source>
</evidence>
<dbReference type="GeneTree" id="ENSGT00940000162007"/>
<feature type="domain" description="Ubiquitin-like" evidence="1">
    <location>
        <begin position="2"/>
        <end position="81"/>
    </location>
</feature>
<dbReference type="Ensembl" id="ENSCVAT00000010539.1">
    <property type="protein sequence ID" value="ENSCVAP00000003135.1"/>
    <property type="gene ID" value="ENSCVAG00000004356.1"/>
</dbReference>
<proteinExistence type="predicted"/>
<dbReference type="PRINTS" id="PR00348">
    <property type="entry name" value="UBIQUITIN"/>
</dbReference>
<dbReference type="InterPro" id="IPR019956">
    <property type="entry name" value="Ubiquitin_dom"/>
</dbReference>
<dbReference type="PROSITE" id="PS50053">
    <property type="entry name" value="UBIQUITIN_2"/>
    <property type="match status" value="2"/>
</dbReference>
<dbReference type="InterPro" id="IPR029071">
    <property type="entry name" value="Ubiquitin-like_domsf"/>
</dbReference>
<dbReference type="AlphaFoldDB" id="A0A3Q2FH07"/>
<dbReference type="PANTHER" id="PTHR10666">
    <property type="entry name" value="UBIQUITIN"/>
    <property type="match status" value="1"/>
</dbReference>
<evidence type="ECO:0000259" key="1">
    <source>
        <dbReference type="PROSITE" id="PS50053"/>
    </source>
</evidence>
<evidence type="ECO:0000313" key="2">
    <source>
        <dbReference type="Ensembl" id="ENSCVAP00000003135.1"/>
    </source>
</evidence>
<keyword evidence="3" id="KW-1185">Reference proteome</keyword>
<protein>
    <submittedName>
        <fullName evidence="2">ISG15 ubiquitin like modifier</fullName>
    </submittedName>
</protein>